<name>A0ABW1KI51_9ACTN</name>
<comment type="caution">
    <text evidence="2">The sequence shown here is derived from an EMBL/GenBank/DDBJ whole genome shotgun (WGS) entry which is preliminary data.</text>
</comment>
<evidence type="ECO:0000313" key="2">
    <source>
        <dbReference type="EMBL" id="MFC6021437.1"/>
    </source>
</evidence>
<organism evidence="2 3">
    <name type="scientific">Plantactinospora solaniradicis</name>
    <dbReference type="NCBI Taxonomy" id="1723736"/>
    <lineage>
        <taxon>Bacteria</taxon>
        <taxon>Bacillati</taxon>
        <taxon>Actinomycetota</taxon>
        <taxon>Actinomycetes</taxon>
        <taxon>Micromonosporales</taxon>
        <taxon>Micromonosporaceae</taxon>
        <taxon>Plantactinospora</taxon>
    </lineage>
</organism>
<dbReference type="Proteomes" id="UP001596203">
    <property type="component" value="Unassembled WGS sequence"/>
</dbReference>
<feature type="non-terminal residue" evidence="2">
    <location>
        <position position="1"/>
    </location>
</feature>
<gene>
    <name evidence="2" type="ORF">ACFP2T_35375</name>
</gene>
<dbReference type="RefSeq" id="WP_377429608.1">
    <property type="nucleotide sequence ID" value="NZ_JBHSPR010000043.1"/>
</dbReference>
<reference evidence="3" key="1">
    <citation type="journal article" date="2019" name="Int. J. Syst. Evol. Microbiol.">
        <title>The Global Catalogue of Microorganisms (GCM) 10K type strain sequencing project: providing services to taxonomists for standard genome sequencing and annotation.</title>
        <authorList>
            <consortium name="The Broad Institute Genomics Platform"/>
            <consortium name="The Broad Institute Genome Sequencing Center for Infectious Disease"/>
            <person name="Wu L."/>
            <person name="Ma J."/>
        </authorList>
    </citation>
    <scope>NUCLEOTIDE SEQUENCE [LARGE SCALE GENOMIC DNA]</scope>
    <source>
        <strain evidence="3">ZS-35-S2</strain>
    </source>
</reference>
<accession>A0ABW1KI51</accession>
<keyword evidence="3" id="KW-1185">Reference proteome</keyword>
<proteinExistence type="predicted"/>
<sequence>QTRATRPPAIDRDDTDAPLAVTERRMRLGTSPVLENYGGSDQRQRSARRELDFGPSAVDIEPV</sequence>
<evidence type="ECO:0000256" key="1">
    <source>
        <dbReference type="SAM" id="MobiDB-lite"/>
    </source>
</evidence>
<protein>
    <submittedName>
        <fullName evidence="2">Uncharacterized protein</fullName>
    </submittedName>
</protein>
<dbReference type="EMBL" id="JBHSPR010000043">
    <property type="protein sequence ID" value="MFC6021437.1"/>
    <property type="molecule type" value="Genomic_DNA"/>
</dbReference>
<feature type="compositionally biased region" description="Basic and acidic residues" evidence="1">
    <location>
        <begin position="42"/>
        <end position="52"/>
    </location>
</feature>
<feature type="region of interest" description="Disordered" evidence="1">
    <location>
        <begin position="1"/>
        <end position="63"/>
    </location>
</feature>
<evidence type="ECO:0000313" key="3">
    <source>
        <dbReference type="Proteomes" id="UP001596203"/>
    </source>
</evidence>